<sequence length="115" mass="12619">MSDRRRLEQTLWAAAATDLLEARAAESACLLEVGKTRLFALPDATDVRLEGEIETLECYLDRLSIDQGEERTVEAKIGETIGTARSNRCFAFPLSPLACTPQVLGSRGSDHPKQV</sequence>
<evidence type="ECO:0000313" key="2">
    <source>
        <dbReference type="Proteomes" id="UP001161497"/>
    </source>
</evidence>
<protein>
    <submittedName>
        <fullName evidence="1">Uncharacterized protein</fullName>
    </submittedName>
</protein>
<accession>A0ABN8XF38</accession>
<name>A0ABN8XF38_9BACT</name>
<proteinExistence type="predicted"/>
<dbReference type="RefSeq" id="WP_009060801.1">
    <property type="nucleotide sequence ID" value="NZ_OX458932.1"/>
</dbReference>
<evidence type="ECO:0000313" key="1">
    <source>
        <dbReference type="EMBL" id="CAI9085119.1"/>
    </source>
</evidence>
<dbReference type="EMBL" id="OX458932">
    <property type="protein sequence ID" value="CAI9085119.1"/>
    <property type="molecule type" value="Genomic_DNA"/>
</dbReference>
<organism evidence="1 2">
    <name type="scientific">Candidatus Methylacidiphilum fumarolicum</name>
    <dbReference type="NCBI Taxonomy" id="591154"/>
    <lineage>
        <taxon>Bacteria</taxon>
        <taxon>Pseudomonadati</taxon>
        <taxon>Verrucomicrobiota</taxon>
        <taxon>Methylacidiphilae</taxon>
        <taxon>Methylacidiphilales</taxon>
        <taxon>Methylacidiphilaceae</taxon>
        <taxon>Methylacidiphilum (ex Ratnadevi et al. 2023)</taxon>
    </lineage>
</organism>
<gene>
    <name evidence="1" type="ORF">MFUM_0738</name>
</gene>
<keyword evidence="2" id="KW-1185">Reference proteome</keyword>
<dbReference type="Proteomes" id="UP001161497">
    <property type="component" value="Chromosome"/>
</dbReference>
<reference evidence="1" key="1">
    <citation type="submission" date="2023-03" db="EMBL/GenBank/DDBJ databases">
        <authorList>
            <person name="Cremers G."/>
            <person name="Picone N."/>
        </authorList>
    </citation>
    <scope>NUCLEOTIDE SEQUENCE</scope>
    <source>
        <strain evidence="1">Sample_alias</strain>
    </source>
</reference>